<dbReference type="PROSITE" id="PS50850">
    <property type="entry name" value="MFS"/>
    <property type="match status" value="1"/>
</dbReference>
<dbReference type="InterPro" id="IPR020846">
    <property type="entry name" value="MFS_dom"/>
</dbReference>
<gene>
    <name evidence="9" type="ORF">FYJ80_01090</name>
</gene>
<evidence type="ECO:0000313" key="10">
    <source>
        <dbReference type="Proteomes" id="UP000460549"/>
    </source>
</evidence>
<feature type="transmembrane region" description="Helical" evidence="7">
    <location>
        <begin position="361"/>
        <end position="380"/>
    </location>
</feature>
<keyword evidence="5 7" id="KW-1133">Transmembrane helix</keyword>
<evidence type="ECO:0000256" key="3">
    <source>
        <dbReference type="ARBA" id="ARBA00022475"/>
    </source>
</evidence>
<evidence type="ECO:0000256" key="4">
    <source>
        <dbReference type="ARBA" id="ARBA00022692"/>
    </source>
</evidence>
<feature type="transmembrane region" description="Helical" evidence="7">
    <location>
        <begin position="272"/>
        <end position="290"/>
    </location>
</feature>
<dbReference type="PANTHER" id="PTHR23517">
    <property type="entry name" value="RESISTANCE PROTEIN MDTM, PUTATIVE-RELATED-RELATED"/>
    <property type="match status" value="1"/>
</dbReference>
<evidence type="ECO:0000256" key="2">
    <source>
        <dbReference type="ARBA" id="ARBA00022448"/>
    </source>
</evidence>
<dbReference type="InterPro" id="IPR011701">
    <property type="entry name" value="MFS"/>
</dbReference>
<dbReference type="EMBL" id="VUNN01000001">
    <property type="protein sequence ID" value="MSU05381.1"/>
    <property type="molecule type" value="Genomic_DNA"/>
</dbReference>
<comment type="caution">
    <text evidence="9">The sequence shown here is derived from an EMBL/GenBank/DDBJ whole genome shotgun (WGS) entry which is preliminary data.</text>
</comment>
<protein>
    <submittedName>
        <fullName evidence="9">MFS transporter</fullName>
    </submittedName>
</protein>
<organism evidence="9 10">
    <name type="scientific">Bullifex porci</name>
    <dbReference type="NCBI Taxonomy" id="2606638"/>
    <lineage>
        <taxon>Bacteria</taxon>
        <taxon>Pseudomonadati</taxon>
        <taxon>Spirochaetota</taxon>
        <taxon>Spirochaetia</taxon>
        <taxon>Spirochaetales</taxon>
        <taxon>Spirochaetaceae</taxon>
        <taxon>Bullifex</taxon>
    </lineage>
</organism>
<proteinExistence type="predicted"/>
<keyword evidence="3" id="KW-1003">Cell membrane</keyword>
<keyword evidence="10" id="KW-1185">Reference proteome</keyword>
<evidence type="ECO:0000256" key="5">
    <source>
        <dbReference type="ARBA" id="ARBA00022989"/>
    </source>
</evidence>
<reference evidence="9 10" key="1">
    <citation type="submission" date="2019-08" db="EMBL/GenBank/DDBJ databases">
        <title>In-depth cultivation of the pig gut microbiome towards novel bacterial diversity and tailored functional studies.</title>
        <authorList>
            <person name="Wylensek D."/>
            <person name="Hitch T.C.A."/>
            <person name="Clavel T."/>
        </authorList>
    </citation>
    <scope>NUCLEOTIDE SEQUENCE [LARGE SCALE GENOMIC DNA]</scope>
    <source>
        <strain evidence="9 10">NM-380-WT-3C1</strain>
    </source>
</reference>
<feature type="transmembrane region" description="Helical" evidence="7">
    <location>
        <begin position="75"/>
        <end position="99"/>
    </location>
</feature>
<evidence type="ECO:0000313" key="9">
    <source>
        <dbReference type="EMBL" id="MSU05381.1"/>
    </source>
</evidence>
<dbReference type="GO" id="GO:0005886">
    <property type="term" value="C:plasma membrane"/>
    <property type="evidence" value="ECO:0007669"/>
    <property type="project" value="UniProtKB-SubCell"/>
</dbReference>
<accession>A0A7X2PAJ9</accession>
<evidence type="ECO:0000259" key="8">
    <source>
        <dbReference type="PROSITE" id="PS50850"/>
    </source>
</evidence>
<dbReference type="GO" id="GO:0022857">
    <property type="term" value="F:transmembrane transporter activity"/>
    <property type="evidence" value="ECO:0007669"/>
    <property type="project" value="InterPro"/>
</dbReference>
<feature type="transmembrane region" description="Helical" evidence="7">
    <location>
        <begin position="12"/>
        <end position="31"/>
    </location>
</feature>
<keyword evidence="4 7" id="KW-0812">Transmembrane</keyword>
<comment type="subcellular location">
    <subcellularLocation>
        <location evidence="1">Cell membrane</location>
        <topology evidence="1">Multi-pass membrane protein</topology>
    </subcellularLocation>
</comment>
<dbReference type="Proteomes" id="UP000460549">
    <property type="component" value="Unassembled WGS sequence"/>
</dbReference>
<dbReference type="Pfam" id="PF07690">
    <property type="entry name" value="MFS_1"/>
    <property type="match status" value="1"/>
</dbReference>
<sequence>MIMDKKKSRDLLCVAMVFFWASEYCHAPYFAPYLDSLGFSATLIGFMTGVYGFTQIFARIPIGMITDAFSCYKKTILFGALSTTLSSFFLMFATSFVTIIICRVLAGLAASTWLAFSVLYNAYYKDDESVRAMTNVNAFSNGGKLLAFFLGILTASFWGYKIPLLCSFLTGVVSVIAVIFLEPIKINRERFSFKHAFEVIRNPQVILSSALAIMMQFYMQGTVFAFTSSRAKMLGASSFLIGVISLSFTLIQVIVAPYVGKKLLVKNEKGKSLFIGFSLLAFAAIIIGFVKSPIVYIAANILAGFGNIIINGLLMAMVVSCVSEEKRSTAMGAYQAIYGIGMSLGPVVIGKLVSAYSFESAYFIAFILMAITAIAAWPLTRRIGVR</sequence>
<dbReference type="InterPro" id="IPR050171">
    <property type="entry name" value="MFS_Transporters"/>
</dbReference>
<name>A0A7X2PAJ9_9SPIO</name>
<feature type="transmembrane region" description="Helical" evidence="7">
    <location>
        <begin position="296"/>
        <end position="319"/>
    </location>
</feature>
<dbReference type="SUPFAM" id="SSF103473">
    <property type="entry name" value="MFS general substrate transporter"/>
    <property type="match status" value="1"/>
</dbReference>
<evidence type="ECO:0000256" key="1">
    <source>
        <dbReference type="ARBA" id="ARBA00004651"/>
    </source>
</evidence>
<feature type="transmembrane region" description="Helical" evidence="7">
    <location>
        <begin position="205"/>
        <end position="227"/>
    </location>
</feature>
<feature type="transmembrane region" description="Helical" evidence="7">
    <location>
        <begin position="162"/>
        <end position="184"/>
    </location>
</feature>
<feature type="domain" description="Major facilitator superfamily (MFS) profile" evidence="8">
    <location>
        <begin position="1"/>
        <end position="384"/>
    </location>
</feature>
<evidence type="ECO:0000256" key="7">
    <source>
        <dbReference type="SAM" id="Phobius"/>
    </source>
</evidence>
<feature type="transmembrane region" description="Helical" evidence="7">
    <location>
        <begin position="37"/>
        <end position="54"/>
    </location>
</feature>
<feature type="transmembrane region" description="Helical" evidence="7">
    <location>
        <begin position="105"/>
        <end position="124"/>
    </location>
</feature>
<dbReference type="AlphaFoldDB" id="A0A7X2PAJ9"/>
<evidence type="ECO:0000256" key="6">
    <source>
        <dbReference type="ARBA" id="ARBA00023136"/>
    </source>
</evidence>
<keyword evidence="6 7" id="KW-0472">Membrane</keyword>
<feature type="transmembrane region" description="Helical" evidence="7">
    <location>
        <begin position="331"/>
        <end position="349"/>
    </location>
</feature>
<feature type="transmembrane region" description="Helical" evidence="7">
    <location>
        <begin position="136"/>
        <end position="156"/>
    </location>
</feature>
<feature type="transmembrane region" description="Helical" evidence="7">
    <location>
        <begin position="239"/>
        <end position="260"/>
    </location>
</feature>
<keyword evidence="2" id="KW-0813">Transport</keyword>
<dbReference type="Gene3D" id="1.20.1250.20">
    <property type="entry name" value="MFS general substrate transporter like domains"/>
    <property type="match status" value="1"/>
</dbReference>
<dbReference type="InterPro" id="IPR036259">
    <property type="entry name" value="MFS_trans_sf"/>
</dbReference>